<keyword evidence="1" id="KW-1133">Transmembrane helix</keyword>
<feature type="transmembrane region" description="Helical" evidence="1">
    <location>
        <begin position="70"/>
        <end position="87"/>
    </location>
</feature>
<evidence type="ECO:0008006" key="3">
    <source>
        <dbReference type="Google" id="ProtNLM"/>
    </source>
</evidence>
<proteinExistence type="predicted"/>
<keyword evidence="1" id="KW-0472">Membrane</keyword>
<feature type="transmembrane region" description="Helical" evidence="1">
    <location>
        <begin position="212"/>
        <end position="234"/>
    </location>
</feature>
<dbReference type="EMBL" id="UINC01019890">
    <property type="protein sequence ID" value="SVA84063.1"/>
    <property type="molecule type" value="Genomic_DNA"/>
</dbReference>
<sequence>MFVKNINKNALKTNISWLLFFVISVCIFSLYYSCTIVANSFGLDQYKLIEYSKEILEGNFRLVGMRTSRLNWNFPMINYLITPLVAITSDPWALYISTAVTYVFSILSLSWILFINRPFSEFLIFAALSMTHVWSLFYSSFLWQQNYIPFFVTLFFICFFQYLKHSENVWLFHGASVFLNIAFQLHPISVVLVIGFVLALIMLGKLPLYRHWFLQVGIQILLMSPWIIHHLFIIDWSKEPEYHSSLFKNFLSPVQAFMNYLSGTGLTLENSPNLANGTNTFPHVSFWFTWLSVGGWLFLFLLIWALWQTHQLLKIRGINWEKLHYYLRPHFDEETDMNRAYPFAIYCLFLPTLLYQFLGIVMEPHYFQFLTPLVFLILATLPGQITHSTKSKIAWGGIVAVVLIQGSFSYWRAREEYLSPNLDDIGYTQVLAQVVAEHCKDYPQIRFVSGFGIKNAGAMFRYRFDPELAELKREGTSYCKNIFVFQNKLRLQFPTVSWYLQQLTTVNKLEAYNNQIWIIGE</sequence>
<keyword evidence="1" id="KW-0812">Transmembrane</keyword>
<organism evidence="2">
    <name type="scientific">marine metagenome</name>
    <dbReference type="NCBI Taxonomy" id="408172"/>
    <lineage>
        <taxon>unclassified sequences</taxon>
        <taxon>metagenomes</taxon>
        <taxon>ecological metagenomes</taxon>
    </lineage>
</organism>
<evidence type="ECO:0000256" key="1">
    <source>
        <dbReference type="SAM" id="Phobius"/>
    </source>
</evidence>
<accession>A0A381Z5I6</accession>
<name>A0A381Z5I6_9ZZZZ</name>
<feature type="transmembrane region" description="Helical" evidence="1">
    <location>
        <begin position="340"/>
        <end position="358"/>
    </location>
</feature>
<feature type="transmembrane region" description="Helical" evidence="1">
    <location>
        <begin position="93"/>
        <end position="115"/>
    </location>
</feature>
<feature type="transmembrane region" description="Helical" evidence="1">
    <location>
        <begin position="393"/>
        <end position="411"/>
    </location>
</feature>
<feature type="transmembrane region" description="Helical" evidence="1">
    <location>
        <begin position="175"/>
        <end position="200"/>
    </location>
</feature>
<feature type="transmembrane region" description="Helical" evidence="1">
    <location>
        <begin position="15"/>
        <end position="38"/>
    </location>
</feature>
<feature type="transmembrane region" description="Helical" evidence="1">
    <location>
        <begin position="122"/>
        <end position="141"/>
    </location>
</feature>
<gene>
    <name evidence="2" type="ORF">METZ01_LOCUS136917</name>
</gene>
<reference evidence="2" key="1">
    <citation type="submission" date="2018-05" db="EMBL/GenBank/DDBJ databases">
        <authorList>
            <person name="Lanie J.A."/>
            <person name="Ng W.-L."/>
            <person name="Kazmierczak K.M."/>
            <person name="Andrzejewski T.M."/>
            <person name="Davidsen T.M."/>
            <person name="Wayne K.J."/>
            <person name="Tettelin H."/>
            <person name="Glass J.I."/>
            <person name="Rusch D."/>
            <person name="Podicherti R."/>
            <person name="Tsui H.-C.T."/>
            <person name="Winkler M.E."/>
        </authorList>
    </citation>
    <scope>NUCLEOTIDE SEQUENCE</scope>
</reference>
<feature type="transmembrane region" description="Helical" evidence="1">
    <location>
        <begin position="364"/>
        <end position="381"/>
    </location>
</feature>
<dbReference type="AlphaFoldDB" id="A0A381Z5I6"/>
<protein>
    <recommendedName>
        <fullName evidence="3">Glycosyltransferase RgtA/B/C/D-like domain-containing protein</fullName>
    </recommendedName>
</protein>
<feature type="transmembrane region" description="Helical" evidence="1">
    <location>
        <begin position="286"/>
        <end position="307"/>
    </location>
</feature>
<evidence type="ECO:0000313" key="2">
    <source>
        <dbReference type="EMBL" id="SVA84063.1"/>
    </source>
</evidence>